<protein>
    <submittedName>
        <fullName evidence="2">Iron-sulfur cluster assembly protein</fullName>
    </submittedName>
</protein>
<dbReference type="InterPro" id="IPR052339">
    <property type="entry name" value="Fe-S_Maturation_MIP18"/>
</dbReference>
<dbReference type="InterPro" id="IPR034904">
    <property type="entry name" value="FSCA_dom_sf"/>
</dbReference>
<dbReference type="Gene3D" id="3.30.300.130">
    <property type="entry name" value="Fe-S cluster assembly (FSCA)"/>
    <property type="match status" value="1"/>
</dbReference>
<dbReference type="EMBL" id="JBHLYQ010000006">
    <property type="protein sequence ID" value="MFC0080818.1"/>
    <property type="molecule type" value="Genomic_DNA"/>
</dbReference>
<feature type="domain" description="MIP18 family-like" evidence="1">
    <location>
        <begin position="30"/>
        <end position="105"/>
    </location>
</feature>
<dbReference type="RefSeq" id="WP_377787406.1">
    <property type="nucleotide sequence ID" value="NZ_JBHLYQ010000006.1"/>
</dbReference>
<gene>
    <name evidence="2" type="ORF">ACFFRE_01430</name>
</gene>
<comment type="caution">
    <text evidence="2">The sequence shown here is derived from an EMBL/GenBank/DDBJ whole genome shotgun (WGS) entry which is preliminary data.</text>
</comment>
<dbReference type="SUPFAM" id="SSF117916">
    <property type="entry name" value="Fe-S cluster assembly (FSCA) domain-like"/>
    <property type="match status" value="1"/>
</dbReference>
<evidence type="ECO:0000313" key="2">
    <source>
        <dbReference type="EMBL" id="MFC0080818.1"/>
    </source>
</evidence>
<sequence>MEEPVLRRPVDSRQQKAIVVEDEKSAPAVEAILDRLRNLRDLEIPLNVVDLVLIPACHVLPSQTGGRSIVLGITMTAPGFGMGELLQAAAAERLRGIPGVDDVEILLVLDPPWDGRRMSEAGRLQLGIL</sequence>
<dbReference type="InterPro" id="IPR002744">
    <property type="entry name" value="MIP18-like"/>
</dbReference>
<evidence type="ECO:0000313" key="3">
    <source>
        <dbReference type="Proteomes" id="UP001589788"/>
    </source>
</evidence>
<organism evidence="2 3">
    <name type="scientific">Aciditerrimonas ferrireducens</name>
    <dbReference type="NCBI Taxonomy" id="667306"/>
    <lineage>
        <taxon>Bacteria</taxon>
        <taxon>Bacillati</taxon>
        <taxon>Actinomycetota</taxon>
        <taxon>Acidimicrobiia</taxon>
        <taxon>Acidimicrobiales</taxon>
        <taxon>Acidimicrobiaceae</taxon>
        <taxon>Aciditerrimonas</taxon>
    </lineage>
</organism>
<proteinExistence type="predicted"/>
<dbReference type="Pfam" id="PF01883">
    <property type="entry name" value="FeS_assembly_P"/>
    <property type="match status" value="1"/>
</dbReference>
<dbReference type="PANTHER" id="PTHR42831">
    <property type="entry name" value="FE-S PROTEIN MATURATION AUXILIARY FACTOR YITW"/>
    <property type="match status" value="1"/>
</dbReference>
<accession>A0ABV6C0L2</accession>
<reference evidence="2 3" key="1">
    <citation type="submission" date="2024-09" db="EMBL/GenBank/DDBJ databases">
        <authorList>
            <person name="Sun Q."/>
            <person name="Mori K."/>
        </authorList>
    </citation>
    <scope>NUCLEOTIDE SEQUENCE [LARGE SCALE GENOMIC DNA]</scope>
    <source>
        <strain evidence="2 3">JCM 15389</strain>
    </source>
</reference>
<dbReference type="Proteomes" id="UP001589788">
    <property type="component" value="Unassembled WGS sequence"/>
</dbReference>
<keyword evidence="3" id="KW-1185">Reference proteome</keyword>
<name>A0ABV6C0L2_9ACTN</name>
<dbReference type="PANTHER" id="PTHR42831:SF1">
    <property type="entry name" value="FE-S PROTEIN MATURATION AUXILIARY FACTOR YITW"/>
    <property type="match status" value="1"/>
</dbReference>
<evidence type="ECO:0000259" key="1">
    <source>
        <dbReference type="Pfam" id="PF01883"/>
    </source>
</evidence>